<reference evidence="2" key="1">
    <citation type="submission" date="2017-06" db="EMBL/GenBank/DDBJ databases">
        <title>Genome analysis of Fimbriiglobus ruber SP5, the first member of the order Planctomycetales with confirmed chitinolytic capability.</title>
        <authorList>
            <person name="Ravin N.V."/>
            <person name="Rakitin A.L."/>
            <person name="Ivanova A.A."/>
            <person name="Beletsky A.V."/>
            <person name="Kulichevskaya I.S."/>
            <person name="Mardanov A.V."/>
            <person name="Dedysh S.N."/>
        </authorList>
    </citation>
    <scope>NUCLEOTIDE SEQUENCE [LARGE SCALE GENOMIC DNA]</scope>
    <source>
        <strain evidence="2">SP5</strain>
    </source>
</reference>
<dbReference type="Proteomes" id="UP000214646">
    <property type="component" value="Unassembled WGS sequence"/>
</dbReference>
<evidence type="ECO:0000313" key="2">
    <source>
        <dbReference type="Proteomes" id="UP000214646"/>
    </source>
</evidence>
<gene>
    <name evidence="1" type="ORF">FRUB_08059</name>
</gene>
<evidence type="ECO:0000313" key="1">
    <source>
        <dbReference type="EMBL" id="OWK35496.1"/>
    </source>
</evidence>
<name>A0A225DDS8_9BACT</name>
<dbReference type="EMBL" id="NIDE01000017">
    <property type="protein sequence ID" value="OWK35496.1"/>
    <property type="molecule type" value="Genomic_DNA"/>
</dbReference>
<comment type="caution">
    <text evidence="1">The sequence shown here is derived from an EMBL/GenBank/DDBJ whole genome shotgun (WGS) entry which is preliminary data.</text>
</comment>
<organism evidence="1 2">
    <name type="scientific">Fimbriiglobus ruber</name>
    <dbReference type="NCBI Taxonomy" id="1908690"/>
    <lineage>
        <taxon>Bacteria</taxon>
        <taxon>Pseudomonadati</taxon>
        <taxon>Planctomycetota</taxon>
        <taxon>Planctomycetia</taxon>
        <taxon>Gemmatales</taxon>
        <taxon>Gemmataceae</taxon>
        <taxon>Fimbriiglobus</taxon>
    </lineage>
</organism>
<sequence length="64" mass="7112">MQVKIKVLINSDGKYCGYGYEGAKPKDLDDTLYEVVYGGQLKEYWLTADLPVPVVDEVAATVIE</sequence>
<accession>A0A225DDS8</accession>
<proteinExistence type="predicted"/>
<protein>
    <submittedName>
        <fullName evidence="1">Uncharacterized protein</fullName>
    </submittedName>
</protein>
<keyword evidence="2" id="KW-1185">Reference proteome</keyword>
<dbReference type="AlphaFoldDB" id="A0A225DDS8"/>